<keyword evidence="1" id="KW-0812">Transmembrane</keyword>
<feature type="transmembrane region" description="Helical" evidence="1">
    <location>
        <begin position="62"/>
        <end position="82"/>
    </location>
</feature>
<feature type="transmembrane region" description="Helical" evidence="1">
    <location>
        <begin position="29"/>
        <end position="50"/>
    </location>
</feature>
<gene>
    <name evidence="2" type="ORF">GGP41_001599</name>
</gene>
<dbReference type="EMBL" id="WNKQ01000002">
    <property type="protein sequence ID" value="KAF5853099.1"/>
    <property type="molecule type" value="Genomic_DNA"/>
</dbReference>
<accession>A0A8H5ZRT7</accession>
<reference evidence="2" key="1">
    <citation type="submission" date="2019-11" db="EMBL/GenBank/DDBJ databases">
        <title>Bipolaris sorokiniana Genome sequencing.</title>
        <authorList>
            <person name="Wang H."/>
        </authorList>
    </citation>
    <scope>NUCLEOTIDE SEQUENCE</scope>
</reference>
<comment type="caution">
    <text evidence="2">The sequence shown here is derived from an EMBL/GenBank/DDBJ whole genome shotgun (WGS) entry which is preliminary data.</text>
</comment>
<evidence type="ECO:0000313" key="2">
    <source>
        <dbReference type="EMBL" id="KAF5853099.1"/>
    </source>
</evidence>
<dbReference type="AlphaFoldDB" id="A0A8H5ZRT7"/>
<organism evidence="2 3">
    <name type="scientific">Cochliobolus sativus</name>
    <name type="common">Common root rot and spot blotch fungus</name>
    <name type="synonym">Bipolaris sorokiniana</name>
    <dbReference type="NCBI Taxonomy" id="45130"/>
    <lineage>
        <taxon>Eukaryota</taxon>
        <taxon>Fungi</taxon>
        <taxon>Dikarya</taxon>
        <taxon>Ascomycota</taxon>
        <taxon>Pezizomycotina</taxon>
        <taxon>Dothideomycetes</taxon>
        <taxon>Pleosporomycetidae</taxon>
        <taxon>Pleosporales</taxon>
        <taxon>Pleosporineae</taxon>
        <taxon>Pleosporaceae</taxon>
        <taxon>Bipolaris</taxon>
    </lineage>
</organism>
<keyword evidence="1" id="KW-0472">Membrane</keyword>
<evidence type="ECO:0000256" key="1">
    <source>
        <dbReference type="SAM" id="Phobius"/>
    </source>
</evidence>
<proteinExistence type="predicted"/>
<protein>
    <submittedName>
        <fullName evidence="2">Uncharacterized protein</fullName>
    </submittedName>
</protein>
<dbReference type="Proteomes" id="UP000624244">
    <property type="component" value="Unassembled WGS sequence"/>
</dbReference>
<keyword evidence="1" id="KW-1133">Transmembrane helix</keyword>
<name>A0A8H5ZRT7_COCSA</name>
<evidence type="ECO:0000313" key="3">
    <source>
        <dbReference type="Proteomes" id="UP000624244"/>
    </source>
</evidence>
<sequence length="105" mass="11236">MNSMVERLKQKHAVTAALPESSSSSSGFYAFYKTLNVVSALLACFSLAMLTCDKFRPTQSGLISASEGLLCSSALVSVMSVMTATMPLFKFEGQKLATRTDLVIA</sequence>